<feature type="transmembrane region" description="Helical" evidence="1">
    <location>
        <begin position="356"/>
        <end position="381"/>
    </location>
</feature>
<feature type="transmembrane region" description="Helical" evidence="1">
    <location>
        <begin position="137"/>
        <end position="160"/>
    </location>
</feature>
<feature type="transmembrane region" description="Helical" evidence="1">
    <location>
        <begin position="515"/>
        <end position="536"/>
    </location>
</feature>
<feature type="transmembrane region" description="Helical" evidence="1">
    <location>
        <begin position="204"/>
        <end position="228"/>
    </location>
</feature>
<organism evidence="2 3">
    <name type="scientific">Mycobacterium lehmannii</name>
    <dbReference type="NCBI Taxonomy" id="2048550"/>
    <lineage>
        <taxon>Bacteria</taxon>
        <taxon>Bacillati</taxon>
        <taxon>Actinomycetota</taxon>
        <taxon>Actinomycetes</taxon>
        <taxon>Mycobacteriales</taxon>
        <taxon>Mycobacteriaceae</taxon>
        <taxon>Mycobacterium</taxon>
    </lineage>
</organism>
<dbReference type="RefSeq" id="WP_064395317.1">
    <property type="nucleotide sequence ID" value="NZ_LQIR01000012.1"/>
</dbReference>
<comment type="caution">
    <text evidence="2">The sequence shown here is derived from an EMBL/GenBank/DDBJ whole genome shotgun (WGS) entry which is preliminary data.</text>
</comment>
<evidence type="ECO:0000313" key="2">
    <source>
        <dbReference type="EMBL" id="KUI17729.1"/>
    </source>
</evidence>
<accession>A0A101A918</accession>
<feature type="transmembrane region" description="Helical" evidence="1">
    <location>
        <begin position="440"/>
        <end position="461"/>
    </location>
</feature>
<name>A0A101A918_9MYCO</name>
<gene>
    <name evidence="2" type="ORF">AU192_02350</name>
</gene>
<dbReference type="AlphaFoldDB" id="A0A101A918"/>
<dbReference type="Proteomes" id="UP000053707">
    <property type="component" value="Unassembled WGS sequence"/>
</dbReference>
<feature type="transmembrane region" description="Helical" evidence="1">
    <location>
        <begin position="99"/>
        <end position="116"/>
    </location>
</feature>
<feature type="transmembrane region" description="Helical" evidence="1">
    <location>
        <begin position="308"/>
        <end position="329"/>
    </location>
</feature>
<protein>
    <submittedName>
        <fullName evidence="2">Polyketide antibiotic transporter</fullName>
    </submittedName>
</protein>
<keyword evidence="1" id="KW-0472">Membrane</keyword>
<reference evidence="2 3" key="1">
    <citation type="submission" date="2016-01" db="EMBL/GenBank/DDBJ databases">
        <authorList>
            <consortium name="TB Trials Study Group"/>
            <person name="Sutton G."/>
            <person name="Brinkac L."/>
            <person name="Sanka R."/>
            <person name="Adams M."/>
            <person name="Lau E.L."/>
            <person name="Macaden R."/>
            <person name="Grewal H.M.S."/>
        </authorList>
    </citation>
    <scope>NUCLEOTIDE SEQUENCE [LARGE SCALE GENOMIC DNA]</scope>
    <source>
        <strain evidence="2 3">IS-1744</strain>
    </source>
</reference>
<keyword evidence="1" id="KW-0812">Transmembrane</keyword>
<keyword evidence="3" id="KW-1185">Reference proteome</keyword>
<feature type="transmembrane region" description="Helical" evidence="1">
    <location>
        <begin position="402"/>
        <end position="428"/>
    </location>
</feature>
<evidence type="ECO:0000256" key="1">
    <source>
        <dbReference type="SAM" id="Phobius"/>
    </source>
</evidence>
<sequence length="543" mass="54998">MSTGTVVARHAAAALPSPRRAAIGLAVRQIRRGTLIVAAVAAGMSFLVAAQYQSTFQAELSQDALRALAENPAIRVLFGTPLALDDAGGFTVWRTGTPLLVIAGVWIMLAAVRITRGEEDAGRWDVLLAGALRTSDALLSCVLALTGSALLISTAVWGAMLAAGTTPLGATLYAGGFLGVTSTFAAVGFAAGQLMPSRASAVGLAVALLGTALLVRMMSDAFAALAGLAWVSPFGLIARVAPFADNRIAPLAVLACYPVMLGAAAVSMAKSRDLGSGLLAVSGSRPPRTRLLGSIHLFAMRRAMRPTLGWAAAIATYFVIIGATIASILEFFEQNPRFATLAASAGFAGLNSAEGFAAALFSLSAVATGMYAATRLGAFVADEQARRWTILFTSPVSRAGLLGAEVVVVAAGVVALHVTAAVGITVGAAATGAPLGHFDALAGALNTAPIALLAMGAAVLGAGWLPSAVIAVGAVPVVGGFLVDVVAETAHAPQWVRDGSPFVHVRAVPLAAPDWQALGVILAVAAVFTVVGVAGYHRRDLVS</sequence>
<feature type="transmembrane region" description="Helical" evidence="1">
    <location>
        <begin position="468"/>
        <end position="487"/>
    </location>
</feature>
<keyword evidence="1" id="KW-1133">Transmembrane helix</keyword>
<feature type="transmembrane region" description="Helical" evidence="1">
    <location>
        <begin position="172"/>
        <end position="192"/>
    </location>
</feature>
<dbReference type="EMBL" id="LQIR01000012">
    <property type="protein sequence ID" value="KUI17729.1"/>
    <property type="molecule type" value="Genomic_DNA"/>
</dbReference>
<proteinExistence type="predicted"/>
<feature type="transmembrane region" description="Helical" evidence="1">
    <location>
        <begin position="33"/>
        <end position="52"/>
    </location>
</feature>
<evidence type="ECO:0000313" key="3">
    <source>
        <dbReference type="Proteomes" id="UP000053707"/>
    </source>
</evidence>